<evidence type="ECO:0000256" key="6">
    <source>
        <dbReference type="ARBA" id="ARBA00022801"/>
    </source>
</evidence>
<evidence type="ECO:0000256" key="12">
    <source>
        <dbReference type="SAM" id="MobiDB-lite"/>
    </source>
</evidence>
<feature type="region of interest" description="Disordered" evidence="12">
    <location>
        <begin position="218"/>
        <end position="238"/>
    </location>
</feature>
<dbReference type="Pfam" id="PF13086">
    <property type="entry name" value="AAA_11"/>
    <property type="match status" value="2"/>
</dbReference>
<feature type="domain" description="AAA+ ATPase" evidence="13">
    <location>
        <begin position="489"/>
        <end position="686"/>
    </location>
</feature>
<dbReference type="InterPro" id="IPR026122">
    <property type="entry name" value="MOV-10/SDE3_DEXXQ/H-box"/>
</dbReference>
<dbReference type="InterPro" id="IPR003593">
    <property type="entry name" value="AAA+_ATPase"/>
</dbReference>
<evidence type="ECO:0000313" key="14">
    <source>
        <dbReference type="EMBL" id="OQR75030.1"/>
    </source>
</evidence>
<dbReference type="InParanoid" id="A0A1V9XNF0"/>
<keyword evidence="7 14" id="KW-0347">Helicase</keyword>
<dbReference type="CDD" id="cd18038">
    <property type="entry name" value="DEXXQc_Helz-like"/>
    <property type="match status" value="1"/>
</dbReference>
<evidence type="ECO:0000256" key="8">
    <source>
        <dbReference type="ARBA" id="ARBA00022840"/>
    </source>
</evidence>
<dbReference type="GO" id="GO:0031047">
    <property type="term" value="P:regulatory ncRNA-mediated gene silencing"/>
    <property type="evidence" value="ECO:0007669"/>
    <property type="project" value="UniProtKB-KW"/>
</dbReference>
<evidence type="ECO:0000256" key="5">
    <source>
        <dbReference type="ARBA" id="ARBA00022741"/>
    </source>
</evidence>
<dbReference type="FunCoup" id="A0A1V9XNF0">
    <property type="interactions" value="189"/>
</dbReference>
<evidence type="ECO:0000259" key="13">
    <source>
        <dbReference type="SMART" id="SM00382"/>
    </source>
</evidence>
<dbReference type="PANTHER" id="PTHR45418:SF1">
    <property type="entry name" value="CANCER_TESTIS ANTIGEN 55"/>
    <property type="match status" value="1"/>
</dbReference>
<organism evidence="14 15">
    <name type="scientific">Tropilaelaps mercedesae</name>
    <dbReference type="NCBI Taxonomy" id="418985"/>
    <lineage>
        <taxon>Eukaryota</taxon>
        <taxon>Metazoa</taxon>
        <taxon>Ecdysozoa</taxon>
        <taxon>Arthropoda</taxon>
        <taxon>Chelicerata</taxon>
        <taxon>Arachnida</taxon>
        <taxon>Acari</taxon>
        <taxon>Parasitiformes</taxon>
        <taxon>Mesostigmata</taxon>
        <taxon>Gamasina</taxon>
        <taxon>Dermanyssoidea</taxon>
        <taxon>Laelapidae</taxon>
        <taxon>Tropilaelaps</taxon>
    </lineage>
</organism>
<keyword evidence="9" id="KW-0694">RNA-binding</keyword>
<comment type="subcellular location">
    <subcellularLocation>
        <location evidence="1">Cytoplasm</location>
        <location evidence="1">Cytoplasmic ribonucleoprotein granule</location>
    </subcellularLocation>
</comment>
<evidence type="ECO:0000256" key="1">
    <source>
        <dbReference type="ARBA" id="ARBA00004331"/>
    </source>
</evidence>
<evidence type="ECO:0000256" key="10">
    <source>
        <dbReference type="ARBA" id="ARBA00023158"/>
    </source>
</evidence>
<protein>
    <recommendedName>
        <fullName evidence="3">RNA helicase</fullName>
        <ecNumber evidence="3">3.6.4.13</ecNumber>
    </recommendedName>
</protein>
<comment type="similarity">
    <text evidence="2">Belongs to the DNA2/NAM7 helicase family. SDE3 subfamily.</text>
</comment>
<dbReference type="GO" id="GO:0003723">
    <property type="term" value="F:RNA binding"/>
    <property type="evidence" value="ECO:0007669"/>
    <property type="project" value="UniProtKB-KW"/>
</dbReference>
<keyword evidence="8" id="KW-0067">ATP-binding</keyword>
<evidence type="ECO:0000256" key="3">
    <source>
        <dbReference type="ARBA" id="ARBA00012552"/>
    </source>
</evidence>
<keyword evidence="6" id="KW-0378">Hydrolase</keyword>
<dbReference type="InterPro" id="IPR049080">
    <property type="entry name" value="MOV-10-like_beta-barrel"/>
</dbReference>
<dbReference type="CDD" id="cd18808">
    <property type="entry name" value="SF1_C_Upf1"/>
    <property type="match status" value="1"/>
</dbReference>
<dbReference type="InterPro" id="IPR041677">
    <property type="entry name" value="DNA2/NAM7_AAA_11"/>
</dbReference>
<proteinExistence type="inferred from homology"/>
<dbReference type="InterPro" id="IPR047187">
    <property type="entry name" value="SF1_C_Upf1"/>
</dbReference>
<dbReference type="Pfam" id="PF21634">
    <property type="entry name" value="MOV-10_beta-barrel"/>
    <property type="match status" value="1"/>
</dbReference>
<dbReference type="Pfam" id="PF13087">
    <property type="entry name" value="AAA_12"/>
    <property type="match status" value="1"/>
</dbReference>
<sequence length="973" mass="110560">MTTRTNSAALRLTFLHANDRKCSRKTALDCEDKAITTKDELTREKEGISTLVDGRKTADVVFVECAPGEPTSVAFNVSSADYDIYLLSAFLLENTQLVKVKFKEEVVPPVKIPKGGYCTLILTVHTDDITTQILSLAMKFARDGRRSIILIRFLRVRCTNDTVRRLEDEAITEEVKPINAPQLERAAKIVKIKRSKTMAGCVENFCGTDGVLIRLKQRSTASTDPDDEDDSKQPSDRLLPLNMYYPDARLVELHLAKMVITDSSDTDLKEFYDIISTHLSTGITGENPENYDKYMQILLHCEDIQQETDIRLYDKSNARLRPFTDDRERFELKVEGLSEGRPSLLPWDALFVRFCDDPNVEYEGFIHRVLQMSVEIIMSEQFQNKYFSLAYDSDDDTSISPTKAENLEFGIRFTVNRKVIRLMHRALGQVNQRREKRDPIEAVLIPQTTWPANPALRDFNGQLEFVNKSISRNPEQLNAVLNIVLGLSRPLPYIVFGPPGTGKTTTISEAIIQVYKLIPESRILICAPSNSAVNVVTEKVFLSGAVPKCDIFRFYGMSCKRQKVPDIFEEISNYDPSEDRCDDVDKKTIMEYRIIACTLSMTGSLVTLGFTPGHFTHIFIDEAGHAMELEALIPIAGLHKMYNAGQCDPSGSLILSGDPLQLGPIIRSPVARMYAFGRSLLERLMDTKPYRRQKNNAFNPMVLTKLVRNFRSHHLLLELPNRLFYDDELMACGNRKFTHAMVNYELLPETGVPMIFHGIKGVERQEKQNPSFYNPEEIAVIEDYVVNLMKSKDFEGNPIREQDIGIISPYRRQVLKIRQVLENRGYKNITVGSTEEFQGQERLIMLVSTVRSNANKAFDDVKGQTLGFLKNQKRFNVAITRAKALLIVVGDPTVLRKDFCWRNLMNTCREKNAYRGEGFEQNMAAYKDLINKLDALEIELGLEGLKGRVLATNGQVAITDLTLQEEPQWRDEE</sequence>
<dbReference type="InterPro" id="IPR027417">
    <property type="entry name" value="P-loop_NTPase"/>
</dbReference>
<evidence type="ECO:0000256" key="9">
    <source>
        <dbReference type="ARBA" id="ARBA00022884"/>
    </source>
</evidence>
<dbReference type="GO" id="GO:0016787">
    <property type="term" value="F:hydrolase activity"/>
    <property type="evidence" value="ECO:0007669"/>
    <property type="project" value="UniProtKB-KW"/>
</dbReference>
<accession>A0A1V9XNF0</accession>
<keyword evidence="5" id="KW-0547">Nucleotide-binding</keyword>
<dbReference type="EC" id="3.6.4.13" evidence="3"/>
<keyword evidence="4" id="KW-0963">Cytoplasm</keyword>
<name>A0A1V9XNF0_9ACAR</name>
<keyword evidence="15" id="KW-1185">Reference proteome</keyword>
<dbReference type="Gene3D" id="3.40.50.300">
    <property type="entry name" value="P-loop containing nucleotide triphosphate hydrolases"/>
    <property type="match status" value="2"/>
</dbReference>
<evidence type="ECO:0000256" key="4">
    <source>
        <dbReference type="ARBA" id="ARBA00022490"/>
    </source>
</evidence>
<dbReference type="EMBL" id="MNPL01006993">
    <property type="protein sequence ID" value="OQR75030.1"/>
    <property type="molecule type" value="Genomic_DNA"/>
</dbReference>
<dbReference type="GO" id="GO:0005524">
    <property type="term" value="F:ATP binding"/>
    <property type="evidence" value="ECO:0007669"/>
    <property type="project" value="UniProtKB-KW"/>
</dbReference>
<dbReference type="OrthoDB" id="6509655at2759"/>
<dbReference type="AlphaFoldDB" id="A0A1V9XNF0"/>
<dbReference type="SUPFAM" id="SSF52540">
    <property type="entry name" value="P-loop containing nucleoside triphosphate hydrolases"/>
    <property type="match status" value="1"/>
</dbReference>
<dbReference type="STRING" id="418985.A0A1V9XNF0"/>
<dbReference type="GO" id="GO:0036464">
    <property type="term" value="C:cytoplasmic ribonucleoprotein granule"/>
    <property type="evidence" value="ECO:0007669"/>
    <property type="project" value="UniProtKB-SubCell"/>
</dbReference>
<evidence type="ECO:0000256" key="2">
    <source>
        <dbReference type="ARBA" id="ARBA00005601"/>
    </source>
</evidence>
<dbReference type="Proteomes" id="UP000192247">
    <property type="component" value="Unassembled WGS sequence"/>
</dbReference>
<evidence type="ECO:0000313" key="15">
    <source>
        <dbReference type="Proteomes" id="UP000192247"/>
    </source>
</evidence>
<reference evidence="14" key="1">
    <citation type="journal article" date="2017" name="Gigascience">
        <title>Draft genome of the honey bee ectoparasitic mite, Tropilaelaps mercedesae, is shaped by the parasitic life history.</title>
        <authorList>
            <person name="Dong X."/>
            <person name="Armstrong S.D."/>
            <person name="Xia D."/>
            <person name="Makepeace B.L."/>
            <person name="Darby A.C."/>
            <person name="Kadowaki T."/>
        </authorList>
    </citation>
    <scope>NUCLEOTIDE SEQUENCE [LARGE SCALE GENOMIC DNA]</scope>
    <source>
        <strain evidence="14">Wuxi-XJTLU</strain>
    </source>
</reference>
<comment type="caution">
    <text evidence="14">The sequence shown here is derived from an EMBL/GenBank/DDBJ whole genome shotgun (WGS) entry which is preliminary data.</text>
</comment>
<dbReference type="FunFam" id="3.40.50.300:FF:000608">
    <property type="entry name" value="Mov10 RISC complex RNA helicase"/>
    <property type="match status" value="1"/>
</dbReference>
<dbReference type="GO" id="GO:0032574">
    <property type="term" value="F:5'-3' RNA helicase activity"/>
    <property type="evidence" value="ECO:0007669"/>
    <property type="project" value="InterPro"/>
</dbReference>
<comment type="catalytic activity">
    <reaction evidence="11">
        <text>ATP + H2O = ADP + phosphate + H(+)</text>
        <dbReference type="Rhea" id="RHEA:13065"/>
        <dbReference type="ChEBI" id="CHEBI:15377"/>
        <dbReference type="ChEBI" id="CHEBI:15378"/>
        <dbReference type="ChEBI" id="CHEBI:30616"/>
        <dbReference type="ChEBI" id="CHEBI:43474"/>
        <dbReference type="ChEBI" id="CHEBI:456216"/>
        <dbReference type="EC" id="3.6.4.13"/>
    </reaction>
</comment>
<dbReference type="PANTHER" id="PTHR45418">
    <property type="entry name" value="CANCER/TESTIS ANTIGEN 55"/>
    <property type="match status" value="1"/>
</dbReference>
<evidence type="ECO:0000256" key="11">
    <source>
        <dbReference type="ARBA" id="ARBA00047984"/>
    </source>
</evidence>
<evidence type="ECO:0000256" key="7">
    <source>
        <dbReference type="ARBA" id="ARBA00022806"/>
    </source>
</evidence>
<gene>
    <name evidence="14" type="ORF">BIW11_08686</name>
</gene>
<keyword evidence="10" id="KW-0943">RNA-mediated gene silencing</keyword>
<dbReference type="InterPro" id="IPR041679">
    <property type="entry name" value="DNA2/NAM7-like_C"/>
</dbReference>
<dbReference type="SMART" id="SM00382">
    <property type="entry name" value="AAA"/>
    <property type="match status" value="1"/>
</dbReference>